<dbReference type="InterPro" id="IPR050890">
    <property type="entry name" value="PTS_EIIA_component"/>
</dbReference>
<dbReference type="EC" id="2.7.1.69" evidence="9"/>
<dbReference type="OMA" id="KMVAPCD"/>
<keyword evidence="2" id="KW-0813">Transport</keyword>
<dbReference type="AlphaFoldDB" id="A0A0X2NPF0"/>
<feature type="region of interest" description="Disordered" evidence="7">
    <location>
        <begin position="1"/>
        <end position="20"/>
    </location>
</feature>
<dbReference type="Proteomes" id="UP000182498">
    <property type="component" value="Unassembled WGS sequence"/>
</dbReference>
<evidence type="ECO:0000313" key="10">
    <source>
        <dbReference type="Proteomes" id="UP000182498"/>
    </source>
</evidence>
<keyword evidence="6" id="KW-0418">Kinase</keyword>
<keyword evidence="10" id="KW-1185">Reference proteome</keyword>
<accession>A0A0X2NPF0</accession>
<keyword evidence="4 9" id="KW-0808">Transferase</keyword>
<dbReference type="GO" id="GO:0016301">
    <property type="term" value="F:kinase activity"/>
    <property type="evidence" value="ECO:0007669"/>
    <property type="project" value="UniProtKB-KW"/>
</dbReference>
<name>A0A0X2NPF0_9CORY</name>
<evidence type="ECO:0000256" key="3">
    <source>
        <dbReference type="ARBA" id="ARBA00022597"/>
    </source>
</evidence>
<sequence>MLSPMEPFATSVADDDADTPAVVPDGPVLQVVTPMPGTVAPLESVPDPRFASGAFGAGVAVIPDYDVEHVTVVAPVSGELRRLMPHFFLIVTEDGTAVYTQLGIDTDMLDGTGFSPHASEGQQVTVGERITTYAPRQLGRLGFDPSVPVIAMQQDAVTTGLLPGEPCEPGDVLFEL</sequence>
<evidence type="ECO:0000313" key="9">
    <source>
        <dbReference type="EMBL" id="CUU66729.1"/>
    </source>
</evidence>
<reference evidence="10" key="1">
    <citation type="submission" date="2015-11" db="EMBL/GenBank/DDBJ databases">
        <authorList>
            <person name="Dugat-Bony E."/>
        </authorList>
    </citation>
    <scope>NUCLEOTIDE SEQUENCE [LARGE SCALE GENOMIC DNA]</scope>
    <source>
        <strain evidence="10">Mu292</strain>
    </source>
</reference>
<organism evidence="9 10">
    <name type="scientific">Corynebacterium variabile</name>
    <dbReference type="NCBI Taxonomy" id="1727"/>
    <lineage>
        <taxon>Bacteria</taxon>
        <taxon>Bacillati</taxon>
        <taxon>Actinomycetota</taxon>
        <taxon>Actinomycetes</taxon>
        <taxon>Mycobacteriales</taxon>
        <taxon>Corynebacteriaceae</taxon>
        <taxon>Corynebacterium</taxon>
    </lineage>
</organism>
<feature type="domain" description="PTS EIIA type-1" evidence="8">
    <location>
        <begin position="47"/>
        <end position="153"/>
    </location>
</feature>
<dbReference type="InterPro" id="IPR001127">
    <property type="entry name" value="PTS_EIIA_1_perm"/>
</dbReference>
<dbReference type="EMBL" id="FAUH01000014">
    <property type="protein sequence ID" value="CUU66729.1"/>
    <property type="molecule type" value="Genomic_DNA"/>
</dbReference>
<dbReference type="SUPFAM" id="SSF51261">
    <property type="entry name" value="Duplicated hybrid motif"/>
    <property type="match status" value="1"/>
</dbReference>
<protein>
    <submittedName>
        <fullName evidence="9">Phosphotransferase system IIA components</fullName>
        <ecNumber evidence="9">2.7.1.69</ecNumber>
    </submittedName>
</protein>
<evidence type="ECO:0000256" key="7">
    <source>
        <dbReference type="SAM" id="MobiDB-lite"/>
    </source>
</evidence>
<proteinExistence type="predicted"/>
<keyword evidence="5" id="KW-0598">Phosphotransferase system</keyword>
<dbReference type="InterPro" id="IPR011055">
    <property type="entry name" value="Dup_hybrid_motif"/>
</dbReference>
<dbReference type="Pfam" id="PF00358">
    <property type="entry name" value="PTS_EIIA_1"/>
    <property type="match status" value="1"/>
</dbReference>
<dbReference type="PANTHER" id="PTHR45008:SF1">
    <property type="entry name" value="PTS SYSTEM GLUCOSE-SPECIFIC EIIA COMPONENT"/>
    <property type="match status" value="1"/>
</dbReference>
<dbReference type="Gene3D" id="2.70.70.10">
    <property type="entry name" value="Glucose Permease (Domain IIA)"/>
    <property type="match status" value="1"/>
</dbReference>
<dbReference type="PROSITE" id="PS51093">
    <property type="entry name" value="PTS_EIIA_TYPE_1"/>
    <property type="match status" value="1"/>
</dbReference>
<evidence type="ECO:0000256" key="4">
    <source>
        <dbReference type="ARBA" id="ARBA00022679"/>
    </source>
</evidence>
<evidence type="ECO:0000256" key="2">
    <source>
        <dbReference type="ARBA" id="ARBA00022448"/>
    </source>
</evidence>
<dbReference type="GO" id="GO:0005737">
    <property type="term" value="C:cytoplasm"/>
    <property type="evidence" value="ECO:0007669"/>
    <property type="project" value="UniProtKB-SubCell"/>
</dbReference>
<evidence type="ECO:0000259" key="8">
    <source>
        <dbReference type="PROSITE" id="PS51093"/>
    </source>
</evidence>
<dbReference type="GO" id="GO:0009401">
    <property type="term" value="P:phosphoenolpyruvate-dependent sugar phosphotransferase system"/>
    <property type="evidence" value="ECO:0007669"/>
    <property type="project" value="UniProtKB-KW"/>
</dbReference>
<evidence type="ECO:0000256" key="6">
    <source>
        <dbReference type="ARBA" id="ARBA00022777"/>
    </source>
</evidence>
<evidence type="ECO:0000256" key="5">
    <source>
        <dbReference type="ARBA" id="ARBA00022683"/>
    </source>
</evidence>
<dbReference type="PANTHER" id="PTHR45008">
    <property type="entry name" value="PTS SYSTEM GLUCOSE-SPECIFIC EIIA COMPONENT"/>
    <property type="match status" value="1"/>
</dbReference>
<keyword evidence="3" id="KW-0762">Sugar transport</keyword>
<evidence type="ECO:0000256" key="1">
    <source>
        <dbReference type="ARBA" id="ARBA00004496"/>
    </source>
</evidence>
<gene>
    <name evidence="9" type="ORF">CVAR292_02076</name>
</gene>
<comment type="subcellular location">
    <subcellularLocation>
        <location evidence="1">Cytoplasm</location>
    </subcellularLocation>
</comment>